<comment type="subcellular location">
    <subcellularLocation>
        <location evidence="1 5">Cytoplasm</location>
    </subcellularLocation>
</comment>
<comment type="similarity">
    <text evidence="2 5">Belongs to the RecX family.</text>
</comment>
<dbReference type="EMBL" id="VDGV01000046">
    <property type="protein sequence ID" value="TNG91857.1"/>
    <property type="molecule type" value="Genomic_DNA"/>
</dbReference>
<dbReference type="Proteomes" id="UP000305526">
    <property type="component" value="Unassembled WGS sequence"/>
</dbReference>
<evidence type="ECO:0000313" key="10">
    <source>
        <dbReference type="EMBL" id="TNG91857.1"/>
    </source>
</evidence>
<dbReference type="InterPro" id="IPR053924">
    <property type="entry name" value="RecX_HTH_2nd"/>
</dbReference>
<evidence type="ECO:0000313" key="12">
    <source>
        <dbReference type="Proteomes" id="UP000305526"/>
    </source>
</evidence>
<name>A0A4R3YCA2_9PAST</name>
<dbReference type="GO" id="GO:0006282">
    <property type="term" value="P:regulation of DNA repair"/>
    <property type="evidence" value="ECO:0007669"/>
    <property type="project" value="UniProtKB-UniRule"/>
</dbReference>
<evidence type="ECO:0000256" key="1">
    <source>
        <dbReference type="ARBA" id="ARBA00004496"/>
    </source>
</evidence>
<dbReference type="InterPro" id="IPR003783">
    <property type="entry name" value="Regulatory_RecX"/>
</dbReference>
<dbReference type="Proteomes" id="UP000294619">
    <property type="component" value="Unassembled WGS sequence"/>
</dbReference>
<dbReference type="GO" id="GO:0005737">
    <property type="term" value="C:cytoplasm"/>
    <property type="evidence" value="ECO:0007669"/>
    <property type="project" value="UniProtKB-SubCell"/>
</dbReference>
<sequence>MNNIALSYLLNLLARRDYSVYEIQQKMRAKAFSEAEIETVIEHCQRKGWQSDQRFCQHFVLARSRKGYGPLRIRQELQQKGIETALIAQQLATDEIDWFALAEQVFTKKYGDHTPTEWTPVLKQKAWRFMLSRGFQTDHFSHLLNIDRS</sequence>
<evidence type="ECO:0000256" key="3">
    <source>
        <dbReference type="ARBA" id="ARBA00018111"/>
    </source>
</evidence>
<comment type="caution">
    <text evidence="9">The sequence shown here is derived from an EMBL/GenBank/DDBJ whole genome shotgun (WGS) entry which is preliminary data.</text>
</comment>
<dbReference type="NCBIfam" id="NF001057">
    <property type="entry name" value="PRK00117.3-3"/>
    <property type="match status" value="1"/>
</dbReference>
<dbReference type="Pfam" id="PF21981">
    <property type="entry name" value="RecX_HTH3"/>
    <property type="match status" value="1"/>
</dbReference>
<comment type="function">
    <text evidence="5">Modulates RecA activity.</text>
</comment>
<keyword evidence="4 5" id="KW-0963">Cytoplasm</keyword>
<reference evidence="9 11" key="1">
    <citation type="submission" date="2019-03" db="EMBL/GenBank/DDBJ databases">
        <title>Genomic Encyclopedia of Type Strains, Phase IV (KMG-IV): sequencing the most valuable type-strain genomes for metagenomic binning, comparative biology and taxonomic classification.</title>
        <authorList>
            <person name="Goeker M."/>
        </authorList>
    </citation>
    <scope>NUCLEOTIDE SEQUENCE [LARGE SCALE GENOMIC DNA]</scope>
    <source>
        <strain evidence="9 11">DSM 28140</strain>
    </source>
</reference>
<gene>
    <name evidence="5 10" type="primary">recX</name>
    <name evidence="9" type="ORF">EDC16_102309</name>
    <name evidence="10" type="ORF">FHQ21_06395</name>
</gene>
<dbReference type="Pfam" id="PF21982">
    <property type="entry name" value="RecX_HTH1"/>
    <property type="match status" value="1"/>
</dbReference>
<dbReference type="InterPro" id="IPR053925">
    <property type="entry name" value="RecX_HTH_3rd"/>
</dbReference>
<feature type="domain" description="RecX first three-helical" evidence="8">
    <location>
        <begin position="5"/>
        <end position="44"/>
    </location>
</feature>
<evidence type="ECO:0000259" key="6">
    <source>
        <dbReference type="Pfam" id="PF02631"/>
    </source>
</evidence>
<evidence type="ECO:0000256" key="4">
    <source>
        <dbReference type="ARBA" id="ARBA00022490"/>
    </source>
</evidence>
<organism evidence="9 11">
    <name type="scientific">Testudinibacter aquarius</name>
    <dbReference type="NCBI Taxonomy" id="1524974"/>
    <lineage>
        <taxon>Bacteria</taxon>
        <taxon>Pseudomonadati</taxon>
        <taxon>Pseudomonadota</taxon>
        <taxon>Gammaproteobacteria</taxon>
        <taxon>Pasteurellales</taxon>
        <taxon>Pasteurellaceae</taxon>
        <taxon>Testudinibacter</taxon>
    </lineage>
</organism>
<dbReference type="HAMAP" id="MF_01114">
    <property type="entry name" value="RecX"/>
    <property type="match status" value="1"/>
</dbReference>
<dbReference type="RefSeq" id="WP_132965338.1">
    <property type="nucleotide sequence ID" value="NZ_LEKL01000012.1"/>
</dbReference>
<dbReference type="PANTHER" id="PTHR33602">
    <property type="entry name" value="REGULATORY PROTEIN RECX FAMILY PROTEIN"/>
    <property type="match status" value="1"/>
</dbReference>
<dbReference type="InterPro" id="IPR036388">
    <property type="entry name" value="WH-like_DNA-bd_sf"/>
</dbReference>
<dbReference type="Pfam" id="PF02631">
    <property type="entry name" value="RecX_HTH2"/>
    <property type="match status" value="1"/>
</dbReference>
<keyword evidence="12" id="KW-1185">Reference proteome</keyword>
<accession>A0A4R3YCA2</accession>
<protein>
    <recommendedName>
        <fullName evidence="3 5">Regulatory protein RecX</fullName>
    </recommendedName>
</protein>
<dbReference type="InterPro" id="IPR053926">
    <property type="entry name" value="RecX_HTH_1st"/>
</dbReference>
<feature type="domain" description="RecX third three-helical" evidence="7">
    <location>
        <begin position="96"/>
        <end position="139"/>
    </location>
</feature>
<dbReference type="Gene3D" id="1.10.10.10">
    <property type="entry name" value="Winged helix-like DNA-binding domain superfamily/Winged helix DNA-binding domain"/>
    <property type="match status" value="3"/>
</dbReference>
<dbReference type="PANTHER" id="PTHR33602:SF1">
    <property type="entry name" value="REGULATORY PROTEIN RECX FAMILY PROTEIN"/>
    <property type="match status" value="1"/>
</dbReference>
<proteinExistence type="inferred from homology"/>
<dbReference type="AlphaFoldDB" id="A0A4R3YCA2"/>
<feature type="domain" description="RecX second three-helical" evidence="6">
    <location>
        <begin position="51"/>
        <end position="89"/>
    </location>
</feature>
<evidence type="ECO:0000259" key="7">
    <source>
        <dbReference type="Pfam" id="PF21981"/>
    </source>
</evidence>
<dbReference type="EMBL" id="SMCP01000002">
    <property type="protein sequence ID" value="TCV89432.1"/>
    <property type="molecule type" value="Genomic_DNA"/>
</dbReference>
<reference evidence="10 12" key="2">
    <citation type="submission" date="2019-05" db="EMBL/GenBank/DDBJ databases">
        <title>Pasteurellaceae isolates from reptiles.</title>
        <authorList>
            <person name="Bojesen A.M."/>
            <person name="Lund E."/>
        </authorList>
    </citation>
    <scope>NUCLEOTIDE SEQUENCE [LARGE SCALE GENOMIC DNA]</scope>
    <source>
        <strain evidence="10 12">ELNT2x</strain>
    </source>
</reference>
<evidence type="ECO:0000256" key="2">
    <source>
        <dbReference type="ARBA" id="ARBA00009695"/>
    </source>
</evidence>
<evidence type="ECO:0000259" key="8">
    <source>
        <dbReference type="Pfam" id="PF21982"/>
    </source>
</evidence>
<evidence type="ECO:0000313" key="11">
    <source>
        <dbReference type="Proteomes" id="UP000294619"/>
    </source>
</evidence>
<evidence type="ECO:0000256" key="5">
    <source>
        <dbReference type="HAMAP-Rule" id="MF_01114"/>
    </source>
</evidence>
<evidence type="ECO:0000313" key="9">
    <source>
        <dbReference type="EMBL" id="TCV89432.1"/>
    </source>
</evidence>